<organism evidence="2 3">
    <name type="scientific">Decorospora gaudefroyi</name>
    <dbReference type="NCBI Taxonomy" id="184978"/>
    <lineage>
        <taxon>Eukaryota</taxon>
        <taxon>Fungi</taxon>
        <taxon>Dikarya</taxon>
        <taxon>Ascomycota</taxon>
        <taxon>Pezizomycotina</taxon>
        <taxon>Dothideomycetes</taxon>
        <taxon>Pleosporomycetidae</taxon>
        <taxon>Pleosporales</taxon>
        <taxon>Pleosporineae</taxon>
        <taxon>Pleosporaceae</taxon>
        <taxon>Decorospora</taxon>
    </lineage>
</organism>
<name>A0A6A5K5T5_9PLEO</name>
<gene>
    <name evidence="2" type="ORF">BDW02DRAFT_467999</name>
</gene>
<feature type="non-terminal residue" evidence="2">
    <location>
        <position position="1"/>
    </location>
</feature>
<evidence type="ECO:0000313" key="3">
    <source>
        <dbReference type="Proteomes" id="UP000800040"/>
    </source>
</evidence>
<keyword evidence="3" id="KW-1185">Reference proteome</keyword>
<feature type="region of interest" description="Disordered" evidence="1">
    <location>
        <begin position="1"/>
        <end position="31"/>
    </location>
</feature>
<reference evidence="2" key="1">
    <citation type="submission" date="2020-01" db="EMBL/GenBank/DDBJ databases">
        <authorList>
            <consortium name="DOE Joint Genome Institute"/>
            <person name="Haridas S."/>
            <person name="Albert R."/>
            <person name="Binder M."/>
            <person name="Bloem J."/>
            <person name="Labutti K."/>
            <person name="Salamov A."/>
            <person name="Andreopoulos B."/>
            <person name="Baker S.E."/>
            <person name="Barry K."/>
            <person name="Bills G."/>
            <person name="Bluhm B.H."/>
            <person name="Cannon C."/>
            <person name="Castanera R."/>
            <person name="Culley D.E."/>
            <person name="Daum C."/>
            <person name="Ezra D."/>
            <person name="Gonzalez J.B."/>
            <person name="Henrissat B."/>
            <person name="Kuo A."/>
            <person name="Liang C."/>
            <person name="Lipzen A."/>
            <person name="Lutzoni F."/>
            <person name="Magnuson J."/>
            <person name="Mondo S."/>
            <person name="Nolan M."/>
            <person name="Ohm R."/>
            <person name="Pangilinan J."/>
            <person name="Park H.-J."/>
            <person name="Ramirez L."/>
            <person name="Alfaro M."/>
            <person name="Sun H."/>
            <person name="Tritt A."/>
            <person name="Yoshinaga Y."/>
            <person name="Zwiers L.-H."/>
            <person name="Turgeon B.G."/>
            <person name="Goodwin S.B."/>
            <person name="Spatafora J.W."/>
            <person name="Crous P.W."/>
            <person name="Grigoriev I.V."/>
        </authorList>
    </citation>
    <scope>NUCLEOTIDE SEQUENCE</scope>
    <source>
        <strain evidence="2">P77</strain>
    </source>
</reference>
<evidence type="ECO:0000256" key="1">
    <source>
        <dbReference type="SAM" id="MobiDB-lite"/>
    </source>
</evidence>
<accession>A0A6A5K5T5</accession>
<proteinExistence type="predicted"/>
<sequence>LVTHPEDDTDSEVEIMPPRSRAKKTAAMRQRDVVAPAMKRNQRILDPTKTEHAAMLAGASKAGAEYYDSEAEELPGGVKDTTRPDLFRNVAWGTFATDFSKDEEFVAEPAFTQFVPGRFELLPDGTVRDQKEKLVVKLLDKNGKKRIFANPPPRDWASQEAITALNKRTVQQIRRNTRVRFREVVQAYVAEERAWILANLEGGKPAKGWKKFVEEFNECFEGKVLVGTAGARPYRSHSSLTKEVERFGDFYGKGLVPVPAKRIRK</sequence>
<protein>
    <submittedName>
        <fullName evidence="2">Uncharacterized protein</fullName>
    </submittedName>
</protein>
<dbReference type="EMBL" id="ML975355">
    <property type="protein sequence ID" value="KAF1831730.1"/>
    <property type="molecule type" value="Genomic_DNA"/>
</dbReference>
<dbReference type="OrthoDB" id="3788624at2759"/>
<feature type="non-terminal residue" evidence="2">
    <location>
        <position position="265"/>
    </location>
</feature>
<dbReference type="AlphaFoldDB" id="A0A6A5K5T5"/>
<dbReference type="Proteomes" id="UP000800040">
    <property type="component" value="Unassembled WGS sequence"/>
</dbReference>
<evidence type="ECO:0000313" key="2">
    <source>
        <dbReference type="EMBL" id="KAF1831730.1"/>
    </source>
</evidence>